<comment type="caution">
    <text evidence="1">The sequence shown here is derived from an EMBL/GenBank/DDBJ whole genome shotgun (WGS) entry which is preliminary data.</text>
</comment>
<accession>A0ABV6YQ87</accession>
<name>A0ABV6YQ87_UNCEI</name>
<dbReference type="EMBL" id="JBHPEI010000090">
    <property type="protein sequence ID" value="MFC1800219.1"/>
    <property type="molecule type" value="Genomic_DNA"/>
</dbReference>
<proteinExistence type="predicted"/>
<organism evidence="1 2">
    <name type="scientific">Eiseniibacteriota bacterium</name>
    <dbReference type="NCBI Taxonomy" id="2212470"/>
    <lineage>
        <taxon>Bacteria</taxon>
        <taxon>Candidatus Eiseniibacteriota</taxon>
    </lineage>
</organism>
<evidence type="ECO:0000313" key="1">
    <source>
        <dbReference type="EMBL" id="MFC1800219.1"/>
    </source>
</evidence>
<keyword evidence="2" id="KW-1185">Reference proteome</keyword>
<dbReference type="Proteomes" id="UP001594288">
    <property type="component" value="Unassembled WGS sequence"/>
</dbReference>
<evidence type="ECO:0000313" key="2">
    <source>
        <dbReference type="Proteomes" id="UP001594288"/>
    </source>
</evidence>
<sequence length="151" mass="16751">GSSGRSVIIVLLVCAVTLGAALAFYRHKTSPEAASRRAEEARYAKEQELFIARFDSLKQARLYPTAWRAASFTKASLDEKRSDWTLTLGSSDWDRRSDASKMDLMAKLHTTFRAVRAQAGGDPEDARLKIEDDDGEIMAECSPETGTVIHR</sequence>
<feature type="non-terminal residue" evidence="1">
    <location>
        <position position="1"/>
    </location>
</feature>
<reference evidence="1 2" key="1">
    <citation type="submission" date="2024-09" db="EMBL/GenBank/DDBJ databases">
        <authorList>
            <person name="D'Angelo T."/>
        </authorList>
    </citation>
    <scope>NUCLEOTIDE SEQUENCE [LARGE SCALE GENOMIC DNA]</scope>
    <source>
        <strain evidence="1">SAG AM-311-F02</strain>
    </source>
</reference>
<protein>
    <submittedName>
        <fullName evidence="1">Uncharacterized protein</fullName>
    </submittedName>
</protein>
<gene>
    <name evidence="1" type="ORF">ACFL2Z_04855</name>
</gene>